<feature type="region of interest" description="Disordered" evidence="1">
    <location>
        <begin position="71"/>
        <end position="97"/>
    </location>
</feature>
<proteinExistence type="predicted"/>
<dbReference type="Proteomes" id="UP000176547">
    <property type="component" value="Unassembled WGS sequence"/>
</dbReference>
<evidence type="ECO:0000256" key="1">
    <source>
        <dbReference type="SAM" id="MobiDB-lite"/>
    </source>
</evidence>
<gene>
    <name evidence="2" type="ORF">A3K06_02770</name>
</gene>
<protein>
    <recommendedName>
        <fullName evidence="4">Antitoxin</fullName>
    </recommendedName>
</protein>
<evidence type="ECO:0000313" key="2">
    <source>
        <dbReference type="EMBL" id="OGE76409.1"/>
    </source>
</evidence>
<comment type="caution">
    <text evidence="2">The sequence shown here is derived from an EMBL/GenBank/DDBJ whole genome shotgun (WGS) entry which is preliminary data.</text>
</comment>
<reference evidence="2 3" key="1">
    <citation type="journal article" date="2016" name="Nat. Commun.">
        <title>Thousands of microbial genomes shed light on interconnected biogeochemical processes in an aquifer system.</title>
        <authorList>
            <person name="Anantharaman K."/>
            <person name="Brown C.T."/>
            <person name="Hug L.A."/>
            <person name="Sharon I."/>
            <person name="Castelle C.J."/>
            <person name="Probst A.J."/>
            <person name="Thomas B.C."/>
            <person name="Singh A."/>
            <person name="Wilkins M.J."/>
            <person name="Karaoz U."/>
            <person name="Brodie E.L."/>
            <person name="Williams K.H."/>
            <person name="Hubbard S.S."/>
            <person name="Banfield J.F."/>
        </authorList>
    </citation>
    <scope>NUCLEOTIDE SEQUENCE [LARGE SCALE GENOMIC DNA]</scope>
</reference>
<evidence type="ECO:0000313" key="3">
    <source>
        <dbReference type="Proteomes" id="UP000176547"/>
    </source>
</evidence>
<accession>A0A1F5NFG4</accession>
<sequence length="97" mass="10961">MQGPELDNLLRLLKLIGGKFILVEDGKPHAVLLSYDEFQKLILPVAEEKVLGKLREIEEVNRQVLTAQLLEGGQDSEVERPEEVKIEPLDPLESRGF</sequence>
<organism evidence="2 3">
    <name type="scientific">Candidatus Doudnabacteria bacterium RIFCSPHIGHO2_01_52_17</name>
    <dbReference type="NCBI Taxonomy" id="1817820"/>
    <lineage>
        <taxon>Bacteria</taxon>
        <taxon>Candidatus Doudnaibacteriota</taxon>
    </lineage>
</organism>
<dbReference type="AlphaFoldDB" id="A0A1F5NFG4"/>
<dbReference type="EMBL" id="MFEG01000008">
    <property type="protein sequence ID" value="OGE76409.1"/>
    <property type="molecule type" value="Genomic_DNA"/>
</dbReference>
<name>A0A1F5NFG4_9BACT</name>
<feature type="compositionally biased region" description="Basic and acidic residues" evidence="1">
    <location>
        <begin position="77"/>
        <end position="97"/>
    </location>
</feature>
<evidence type="ECO:0008006" key="4">
    <source>
        <dbReference type="Google" id="ProtNLM"/>
    </source>
</evidence>